<evidence type="ECO:0000313" key="7">
    <source>
        <dbReference type="EMBL" id="GMU08885.1"/>
    </source>
</evidence>
<name>A0ABQ6QXY2_9BACT</name>
<feature type="domain" description="Ketosynthase family 3 (KS3)" evidence="6">
    <location>
        <begin position="17"/>
        <end position="428"/>
    </location>
</feature>
<accession>A0ABQ6QXY2</accession>
<dbReference type="Gene3D" id="3.40.50.1820">
    <property type="entry name" value="alpha/beta hydrolase"/>
    <property type="match status" value="1"/>
</dbReference>
<dbReference type="Pfam" id="PF00698">
    <property type="entry name" value="Acyl_transf_1"/>
    <property type="match status" value="1"/>
</dbReference>
<dbReference type="InterPro" id="IPR020841">
    <property type="entry name" value="PKS_Beta-ketoAc_synthase_dom"/>
</dbReference>
<dbReference type="PROSITE" id="PS52004">
    <property type="entry name" value="KS3_2"/>
    <property type="match status" value="1"/>
</dbReference>
<dbReference type="Gene3D" id="3.40.47.10">
    <property type="match status" value="1"/>
</dbReference>
<dbReference type="PROSITE" id="PS00606">
    <property type="entry name" value="KS3_1"/>
    <property type="match status" value="1"/>
</dbReference>
<dbReference type="InterPro" id="IPR014030">
    <property type="entry name" value="Ketoacyl_synth_N"/>
</dbReference>
<dbReference type="SUPFAM" id="SSF53474">
    <property type="entry name" value="alpha/beta-Hydrolases"/>
    <property type="match status" value="1"/>
</dbReference>
<dbReference type="PANTHER" id="PTHR43775:SF37">
    <property type="entry name" value="SI:DKEY-61P9.11"/>
    <property type="match status" value="1"/>
</dbReference>
<protein>
    <recommendedName>
        <fullName evidence="9">Acyltransferase domain-containing protein</fullName>
    </recommendedName>
</protein>
<dbReference type="InterPro" id="IPR006162">
    <property type="entry name" value="Ppantetheine_attach_site"/>
</dbReference>
<dbReference type="Proteomes" id="UP001342631">
    <property type="component" value="Unassembled WGS sequence"/>
</dbReference>
<dbReference type="SMART" id="SM00823">
    <property type="entry name" value="PKS_PP"/>
    <property type="match status" value="1"/>
</dbReference>
<dbReference type="InterPro" id="IPR014043">
    <property type="entry name" value="Acyl_transferase_dom"/>
</dbReference>
<reference evidence="7 8" key="1">
    <citation type="journal article" date="2024" name="Arch. Microbiol.">
        <title>Corallococcus caeni sp. nov., a novel myxobacterium isolated from activated sludge.</title>
        <authorList>
            <person name="Tomita S."/>
            <person name="Nakai R."/>
            <person name="Kuroda K."/>
            <person name="Kurashita H."/>
            <person name="Hatamoto M."/>
            <person name="Yamaguchi T."/>
            <person name="Narihiro T."/>
        </authorList>
    </citation>
    <scope>NUCLEOTIDE SEQUENCE [LARGE SCALE GENOMIC DNA]</scope>
    <source>
        <strain evidence="7 8">NO1</strain>
    </source>
</reference>
<dbReference type="Pfam" id="PF00109">
    <property type="entry name" value="ketoacyl-synt"/>
    <property type="match status" value="1"/>
</dbReference>
<evidence type="ECO:0008006" key="9">
    <source>
        <dbReference type="Google" id="ProtNLM"/>
    </source>
</evidence>
<dbReference type="PROSITE" id="PS00012">
    <property type="entry name" value="PHOSPHOPANTETHEINE"/>
    <property type="match status" value="1"/>
</dbReference>
<keyword evidence="2" id="KW-0597">Phosphoprotein</keyword>
<feature type="region of interest" description="Disordered" evidence="4">
    <location>
        <begin position="932"/>
        <end position="951"/>
    </location>
</feature>
<dbReference type="Pfam" id="PF22621">
    <property type="entry name" value="CurL-like_PKS_C"/>
    <property type="match status" value="1"/>
</dbReference>
<evidence type="ECO:0000259" key="6">
    <source>
        <dbReference type="PROSITE" id="PS52004"/>
    </source>
</evidence>
<gene>
    <name evidence="7" type="ORF">ASNO1_51380</name>
</gene>
<evidence type="ECO:0000256" key="1">
    <source>
        <dbReference type="ARBA" id="ARBA00022450"/>
    </source>
</evidence>
<dbReference type="RefSeq" id="WP_338279737.1">
    <property type="nucleotide sequence ID" value="NZ_BTTX01000005.1"/>
</dbReference>
<dbReference type="SMART" id="SM00827">
    <property type="entry name" value="PKS_AT"/>
    <property type="match status" value="1"/>
</dbReference>
<evidence type="ECO:0000259" key="5">
    <source>
        <dbReference type="PROSITE" id="PS50075"/>
    </source>
</evidence>
<dbReference type="InterPro" id="IPR029058">
    <property type="entry name" value="AB_hydrolase_fold"/>
</dbReference>
<comment type="caution">
    <text evidence="7">The sequence shown here is derived from an EMBL/GenBank/DDBJ whole genome shotgun (WGS) entry which is preliminary data.</text>
</comment>
<keyword evidence="8" id="KW-1185">Reference proteome</keyword>
<evidence type="ECO:0000313" key="8">
    <source>
        <dbReference type="Proteomes" id="UP001342631"/>
    </source>
</evidence>
<dbReference type="SMART" id="SM00825">
    <property type="entry name" value="PKS_KS"/>
    <property type="match status" value="1"/>
</dbReference>
<dbReference type="EMBL" id="BTTX01000005">
    <property type="protein sequence ID" value="GMU08885.1"/>
    <property type="molecule type" value="Genomic_DNA"/>
</dbReference>
<dbReference type="InterPro" id="IPR032821">
    <property type="entry name" value="PKS_assoc"/>
</dbReference>
<dbReference type="SUPFAM" id="SSF47336">
    <property type="entry name" value="ACP-like"/>
    <property type="match status" value="1"/>
</dbReference>
<dbReference type="InterPro" id="IPR001227">
    <property type="entry name" value="Ac_transferase_dom_sf"/>
</dbReference>
<dbReference type="Pfam" id="PF16197">
    <property type="entry name" value="KAsynt_C_assoc"/>
    <property type="match status" value="1"/>
</dbReference>
<dbReference type="Gene3D" id="3.30.70.3290">
    <property type="match status" value="1"/>
</dbReference>
<dbReference type="InterPro" id="IPR009081">
    <property type="entry name" value="PP-bd_ACP"/>
</dbReference>
<dbReference type="Pfam" id="PF02801">
    <property type="entry name" value="Ketoacyl-synt_C"/>
    <property type="match status" value="1"/>
</dbReference>
<dbReference type="SUPFAM" id="SSF52151">
    <property type="entry name" value="FabD/lysophospholipase-like"/>
    <property type="match status" value="1"/>
</dbReference>
<dbReference type="InterPro" id="IPR020806">
    <property type="entry name" value="PKS_PP-bd"/>
</dbReference>
<dbReference type="InterPro" id="IPR018201">
    <property type="entry name" value="Ketoacyl_synth_AS"/>
</dbReference>
<evidence type="ECO:0000256" key="2">
    <source>
        <dbReference type="ARBA" id="ARBA00022553"/>
    </source>
</evidence>
<dbReference type="CDD" id="cd00833">
    <property type="entry name" value="PKS"/>
    <property type="match status" value="1"/>
</dbReference>
<dbReference type="InterPro" id="IPR014031">
    <property type="entry name" value="Ketoacyl_synth_C"/>
</dbReference>
<dbReference type="Gene3D" id="3.30.70.250">
    <property type="entry name" value="Malonyl-CoA ACP transacylase, ACP-binding"/>
    <property type="match status" value="1"/>
</dbReference>
<dbReference type="SUPFAM" id="SSF53901">
    <property type="entry name" value="Thiolase-like"/>
    <property type="match status" value="1"/>
</dbReference>
<feature type="domain" description="Carrier" evidence="5">
    <location>
        <begin position="951"/>
        <end position="1026"/>
    </location>
</feature>
<dbReference type="InterPro" id="IPR016039">
    <property type="entry name" value="Thiolase-like"/>
</dbReference>
<dbReference type="InterPro" id="IPR036736">
    <property type="entry name" value="ACP-like_sf"/>
</dbReference>
<dbReference type="PROSITE" id="PS50075">
    <property type="entry name" value="CARRIER"/>
    <property type="match status" value="1"/>
</dbReference>
<dbReference type="Pfam" id="PF00975">
    <property type="entry name" value="Thioesterase"/>
    <property type="match status" value="1"/>
</dbReference>
<dbReference type="PANTHER" id="PTHR43775">
    <property type="entry name" value="FATTY ACID SYNTHASE"/>
    <property type="match status" value="1"/>
</dbReference>
<dbReference type="InterPro" id="IPR001031">
    <property type="entry name" value="Thioesterase"/>
</dbReference>
<sequence>MDDANEAGAATGEQDAPMAVAVVGLALRFPGAEDARQYWRNLVGGVDSITRLDAAGRARLGLPQGDEWITAAGVLDEAEGFDAAFFGYSPSEAEQMDPQHRTLLECAWAAMESAGYAPRGRPMRAAVYAGAGFTTYGGRGSAGELGGALGLSGDFLATRVSYELDLTGPAMTVQSACSTSLVALHLACQSLLAGECDLALAGGVSIRTPQLAAHRNQEGGILAPDGRCRPFDVHAAGTVVGNGVGVLVLKRLADAVADGDSIRALVLGTALNNDGGAKTGFSAPSVQGQTAVIREALSVAGVSPSDVSYVEAHGTATALGDPIEVAALKQAFQGAPEGACGLGAVKSNFGHLDAAAGVAGVIKTVLSMEHRTLPPTLNFTKPHPMLELEGSPFQVVGSARAWEGPLPLRAGVTALGIGGTNAHVVLQEAPVLPETDAPRRGEEVLLLSAKTQGALERMTTALAERLREHAASGGTVEAASRAEAGATKGLALVDEDSASREPSASGASLADAAHTLQVGRARFPWRRFVVVRHGEDVAALLDGQSPPGEDAASRIRTVFDEGESRGVAFLFPGGGAQRVNMGEAFLREPAFRKAIDTCAEWLRGPLGADLRDVLFAGPERFDAAARELDRPLWSQPALFVCDWALAQLWLSWGVKPEALLGHSLGEYVAACLAGVFTLEEALGLVVARGRLMEAMPLGGMVSVLASVEQVAELVGTAVSVAAINGPETCVLSGPLPQLEAAEQALTVRGIEHKRVRYARAAHSSMMEPYLEGFAREVARVKLRAPSLPVVSSLTGRWLQEREATSPDYWVRHLRHTVRFSDALGCLLESGDRALIEVGPGTTLTALARQHPARKTQPVLATLPTKGDAPGSALSALGEAWAAGVDVDWERIRDGERRRRVDLPTYSFDHEHYSLDDAAPAPVARDAMAARAKATVPPKPKGRAVRRGERVAPRDATERTLVECFQTLFRLDDVGIHDDFFALGGDSLVALRLLAMISERFGKRLALKEMLTAPTVELLARKLGGREGAPSLPPGMALLQEGTRGPPLFFVHAAGGQAVFYRDLARAIDAGRTAYAFESRGLEADGPLHTSVDEMATAYLEGVRALQPTGPYLLVGASFGGAVVYEMARRLTAEGQAVPLCAMLDTPGPGDIAHARAGGVGIEQGPAFTDPEEQRRYVRVWEANMNALRDYPMPRFEGGSLQFFRASTVIEHMPKHVELEWLDSGAVLRVESVPGDHQSMLTGENAEGLGAKLAAFLP</sequence>
<dbReference type="InterPro" id="IPR016035">
    <property type="entry name" value="Acyl_Trfase/lysoPLipase"/>
</dbReference>
<evidence type="ECO:0000256" key="3">
    <source>
        <dbReference type="ARBA" id="ARBA00022679"/>
    </source>
</evidence>
<dbReference type="InterPro" id="IPR016036">
    <property type="entry name" value="Malonyl_transacylase_ACP-bd"/>
</dbReference>
<dbReference type="Pfam" id="PF00550">
    <property type="entry name" value="PP-binding"/>
    <property type="match status" value="1"/>
</dbReference>
<keyword evidence="1" id="KW-0596">Phosphopantetheine</keyword>
<dbReference type="InterPro" id="IPR050091">
    <property type="entry name" value="PKS_NRPS_Biosynth_Enz"/>
</dbReference>
<dbReference type="SUPFAM" id="SSF55048">
    <property type="entry name" value="Probable ACP-binding domain of malonyl-CoA ACP transacylase"/>
    <property type="match status" value="1"/>
</dbReference>
<evidence type="ECO:0000256" key="4">
    <source>
        <dbReference type="SAM" id="MobiDB-lite"/>
    </source>
</evidence>
<proteinExistence type="predicted"/>
<dbReference type="Gene3D" id="3.40.366.10">
    <property type="entry name" value="Malonyl-Coenzyme A Acyl Carrier Protein, domain 2"/>
    <property type="match status" value="1"/>
</dbReference>
<keyword evidence="3" id="KW-0808">Transferase</keyword>
<organism evidence="7 8">
    <name type="scientific">Corallococcus caeni</name>
    <dbReference type="NCBI Taxonomy" id="3082388"/>
    <lineage>
        <taxon>Bacteria</taxon>
        <taxon>Pseudomonadati</taxon>
        <taxon>Myxococcota</taxon>
        <taxon>Myxococcia</taxon>
        <taxon>Myxococcales</taxon>
        <taxon>Cystobacterineae</taxon>
        <taxon>Myxococcaceae</taxon>
        <taxon>Corallococcus</taxon>
    </lineage>
</organism>